<reference evidence="2" key="1">
    <citation type="journal article" date="2019" name="Int. J. Syst. Evol. Microbiol.">
        <title>The Global Catalogue of Microorganisms (GCM) 10K type strain sequencing project: providing services to taxonomists for standard genome sequencing and annotation.</title>
        <authorList>
            <consortium name="The Broad Institute Genomics Platform"/>
            <consortium name="The Broad Institute Genome Sequencing Center for Infectious Disease"/>
            <person name="Wu L."/>
            <person name="Ma J."/>
        </authorList>
    </citation>
    <scope>NUCLEOTIDE SEQUENCE [LARGE SCALE GENOMIC DNA]</scope>
    <source>
        <strain evidence="2">JCM 18204</strain>
    </source>
</reference>
<evidence type="ECO:0000313" key="1">
    <source>
        <dbReference type="EMBL" id="GAA4784579.1"/>
    </source>
</evidence>
<protein>
    <recommendedName>
        <fullName evidence="3">Tetratricopeptide repeat protein</fullName>
    </recommendedName>
</protein>
<comment type="caution">
    <text evidence="1">The sequence shown here is derived from an EMBL/GenBank/DDBJ whole genome shotgun (WGS) entry which is preliminary data.</text>
</comment>
<dbReference type="InterPro" id="IPR011990">
    <property type="entry name" value="TPR-like_helical_dom_sf"/>
</dbReference>
<dbReference type="EMBL" id="BAABJE010000001">
    <property type="protein sequence ID" value="GAA4784579.1"/>
    <property type="molecule type" value="Genomic_DNA"/>
</dbReference>
<accession>A0ABP9AQU5</accession>
<proteinExistence type="predicted"/>
<keyword evidence="2" id="KW-1185">Reference proteome</keyword>
<dbReference type="Gene3D" id="1.25.40.10">
    <property type="entry name" value="Tetratricopeptide repeat domain"/>
    <property type="match status" value="1"/>
</dbReference>
<dbReference type="RefSeq" id="WP_345301833.1">
    <property type="nucleotide sequence ID" value="NZ_BAABJE010000001.1"/>
</dbReference>
<evidence type="ECO:0000313" key="2">
    <source>
        <dbReference type="Proteomes" id="UP001499959"/>
    </source>
</evidence>
<gene>
    <name evidence="1" type="ORF">GCM10023307_06620</name>
</gene>
<sequence length="503" mass="54576">MTARRDSALRLVRERLRAHWPWLLAVALPLLFALGWLLRASLAERLWPEAEAERLRQQAERALRQGRLTAEDGSGARELYEAAVAIDPDRAELRAGLGRVAQAAVRRAREAVDDGRFEDAHRALRLARALSAPRAQTDAVAERLRLREAAMAGIDTLLQAADAARVAGRLVGDDAAALPLYRRILALQPQHLRALEGREDALTVVLQQAREAIARGDPARAAAEIALARAYDAGHADLPEAQAALAQSIERMRRRADADLRAGRLARAADGYRAWRDSGLDTADAETALQAVARAHAARSRKAAADFEFAVAREALASAQALAPDAPETIAAREALSRAERARTDAGPKPLTPAAERRLRRLLLDAAAAEARGAWLTPPGDSAFDKLRAARALAPDDAGVRRASARMLPRVRECFEQELRDNRLQRARVCLDARLALEGGSRDADRARARLAQRWVAVGEERLGGGDVDGARAAHDAARGLDAKVDGLQALSERLRAVAPMER</sequence>
<dbReference type="Proteomes" id="UP001499959">
    <property type="component" value="Unassembled WGS sequence"/>
</dbReference>
<evidence type="ECO:0008006" key="3">
    <source>
        <dbReference type="Google" id="ProtNLM"/>
    </source>
</evidence>
<name>A0ABP9AQU5_9GAMM</name>
<organism evidence="1 2">
    <name type="scientific">Lysobacter hankyongensis</name>
    <dbReference type="NCBI Taxonomy" id="1176535"/>
    <lineage>
        <taxon>Bacteria</taxon>
        <taxon>Pseudomonadati</taxon>
        <taxon>Pseudomonadota</taxon>
        <taxon>Gammaproteobacteria</taxon>
        <taxon>Lysobacterales</taxon>
        <taxon>Lysobacteraceae</taxon>
        <taxon>Lysobacter</taxon>
    </lineage>
</organism>